<dbReference type="AlphaFoldDB" id="A0A6N7VT15"/>
<dbReference type="Gene3D" id="2.40.50.100">
    <property type="match status" value="1"/>
</dbReference>
<dbReference type="Pfam" id="PF02785">
    <property type="entry name" value="Biotin_carb_C"/>
    <property type="match status" value="1"/>
</dbReference>
<organism evidence="11 12">
    <name type="scientific">Scrofimicrobium canadense</name>
    <dbReference type="NCBI Taxonomy" id="2652290"/>
    <lineage>
        <taxon>Bacteria</taxon>
        <taxon>Bacillati</taxon>
        <taxon>Actinomycetota</taxon>
        <taxon>Actinomycetes</taxon>
        <taxon>Actinomycetales</taxon>
        <taxon>Actinomycetaceae</taxon>
        <taxon>Scrofimicrobium</taxon>
    </lineage>
</organism>
<dbReference type="PROSITE" id="PS00867">
    <property type="entry name" value="CPSASE_2"/>
    <property type="match status" value="1"/>
</dbReference>
<dbReference type="InterPro" id="IPR011053">
    <property type="entry name" value="Single_hybrid_motif"/>
</dbReference>
<evidence type="ECO:0000256" key="7">
    <source>
        <dbReference type="PROSITE-ProRule" id="PRU00409"/>
    </source>
</evidence>
<dbReference type="Pfam" id="PF00364">
    <property type="entry name" value="Biotin_lipoyl"/>
    <property type="match status" value="1"/>
</dbReference>
<dbReference type="GO" id="GO:0004075">
    <property type="term" value="F:biotin carboxylase activity"/>
    <property type="evidence" value="ECO:0007669"/>
    <property type="project" value="UniProtKB-EC"/>
</dbReference>
<dbReference type="PANTHER" id="PTHR18866">
    <property type="entry name" value="CARBOXYLASE:PYRUVATE/ACETYL-COA/PROPIONYL-COA CARBOXYLASE"/>
    <property type="match status" value="1"/>
</dbReference>
<dbReference type="InterPro" id="IPR005479">
    <property type="entry name" value="CPAse_ATP-bd"/>
</dbReference>
<dbReference type="Proteomes" id="UP000470875">
    <property type="component" value="Unassembled WGS sequence"/>
</dbReference>
<evidence type="ECO:0000256" key="1">
    <source>
        <dbReference type="ARBA" id="ARBA00001953"/>
    </source>
</evidence>
<dbReference type="SUPFAM" id="SSF51230">
    <property type="entry name" value="Single hybrid motif"/>
    <property type="match status" value="1"/>
</dbReference>
<evidence type="ECO:0000313" key="12">
    <source>
        <dbReference type="Proteomes" id="UP000470875"/>
    </source>
</evidence>
<dbReference type="InterPro" id="IPR005481">
    <property type="entry name" value="BC-like_N"/>
</dbReference>
<dbReference type="SMART" id="SM00878">
    <property type="entry name" value="Biotin_carb_C"/>
    <property type="match status" value="1"/>
</dbReference>
<dbReference type="SUPFAM" id="SSF56059">
    <property type="entry name" value="Glutathione synthetase ATP-binding domain-like"/>
    <property type="match status" value="1"/>
</dbReference>
<dbReference type="RefSeq" id="WP_318656625.1">
    <property type="nucleotide sequence ID" value="NZ_VULO01000010.1"/>
</dbReference>
<evidence type="ECO:0000256" key="5">
    <source>
        <dbReference type="ARBA" id="ARBA00022840"/>
    </source>
</evidence>
<dbReference type="InterPro" id="IPR011054">
    <property type="entry name" value="Rudment_hybrid_motif"/>
</dbReference>
<evidence type="ECO:0000256" key="4">
    <source>
        <dbReference type="ARBA" id="ARBA00022741"/>
    </source>
</evidence>
<protein>
    <recommendedName>
        <fullName evidence="2">biotin carboxylase</fullName>
        <ecNumber evidence="2">6.3.4.14</ecNumber>
    </recommendedName>
</protein>
<evidence type="ECO:0000259" key="8">
    <source>
        <dbReference type="PROSITE" id="PS50968"/>
    </source>
</evidence>
<dbReference type="GO" id="GO:0005524">
    <property type="term" value="F:ATP binding"/>
    <property type="evidence" value="ECO:0007669"/>
    <property type="project" value="UniProtKB-UniRule"/>
</dbReference>
<dbReference type="InterPro" id="IPR011761">
    <property type="entry name" value="ATP-grasp"/>
</dbReference>
<dbReference type="GO" id="GO:0046872">
    <property type="term" value="F:metal ion binding"/>
    <property type="evidence" value="ECO:0007669"/>
    <property type="project" value="InterPro"/>
</dbReference>
<evidence type="ECO:0000259" key="10">
    <source>
        <dbReference type="PROSITE" id="PS50979"/>
    </source>
</evidence>
<dbReference type="InterPro" id="IPR011764">
    <property type="entry name" value="Biotin_carboxylation_dom"/>
</dbReference>
<dbReference type="PROSITE" id="PS50968">
    <property type="entry name" value="BIOTINYL_LIPOYL"/>
    <property type="match status" value="1"/>
</dbReference>
<keyword evidence="12" id="KW-1185">Reference proteome</keyword>
<name>A0A6N7VT15_9ACTO</name>
<dbReference type="Gene3D" id="3.30.470.20">
    <property type="entry name" value="ATP-grasp fold, B domain"/>
    <property type="match status" value="1"/>
</dbReference>
<dbReference type="InterPro" id="IPR005482">
    <property type="entry name" value="Biotin_COase_C"/>
</dbReference>
<proteinExistence type="predicted"/>
<gene>
    <name evidence="11" type="ORF">FYJ24_09115</name>
</gene>
<dbReference type="CDD" id="cd06850">
    <property type="entry name" value="biotinyl_domain"/>
    <property type="match status" value="1"/>
</dbReference>
<evidence type="ECO:0000256" key="2">
    <source>
        <dbReference type="ARBA" id="ARBA00013263"/>
    </source>
</evidence>
<comment type="caution">
    <text evidence="11">The sequence shown here is derived from an EMBL/GenBank/DDBJ whole genome shotgun (WGS) entry which is preliminary data.</text>
</comment>
<dbReference type="PROSITE" id="PS50979">
    <property type="entry name" value="BC"/>
    <property type="match status" value="1"/>
</dbReference>
<dbReference type="InterPro" id="IPR050856">
    <property type="entry name" value="Biotin_carboxylase_complex"/>
</dbReference>
<dbReference type="EC" id="6.3.4.14" evidence="2"/>
<accession>A0A6N7VT15</accession>
<evidence type="ECO:0000313" key="11">
    <source>
        <dbReference type="EMBL" id="MSS84919.1"/>
    </source>
</evidence>
<keyword evidence="4 7" id="KW-0547">Nucleotide-binding</keyword>
<keyword evidence="5 7" id="KW-0067">ATP-binding</keyword>
<dbReference type="Pfam" id="PF02786">
    <property type="entry name" value="CPSase_L_D2"/>
    <property type="match status" value="1"/>
</dbReference>
<dbReference type="InterPro" id="IPR016185">
    <property type="entry name" value="PreATP-grasp_dom_sf"/>
</dbReference>
<reference evidence="11 12" key="1">
    <citation type="submission" date="2019-08" db="EMBL/GenBank/DDBJ databases">
        <title>In-depth cultivation of the pig gut microbiome towards novel bacterial diversity and tailored functional studies.</title>
        <authorList>
            <person name="Wylensek D."/>
            <person name="Hitch T.C.A."/>
            <person name="Clavel T."/>
        </authorList>
    </citation>
    <scope>NUCLEOTIDE SEQUENCE [LARGE SCALE GENOMIC DNA]</scope>
    <source>
        <strain evidence="11 12">WB03_NA08</strain>
    </source>
</reference>
<feature type="domain" description="Biotin carboxylation" evidence="10">
    <location>
        <begin position="3"/>
        <end position="440"/>
    </location>
</feature>
<sequence length="589" mass="63734">MKNVSTVLVANRGEIALRIIRGIHDYGSRSVAVYADQDRDASFVDAADLAFSLDGSTAAQTYLNADKILGIAQRSGADAIHPGYGFLAEDPAFAEQVSNAGLTWIGPSGAAIARLGDKVQARRTALSVGVQPVPGTEDPLSSRTEVENFISQFGFPIVIKRADGGGGRGITVIREESDLNDFFSGRSEDSLGAFFVEKFIERARHIETQCGRDSHGNFAVYSTRDCTVQRRHQKLIEEAPAPFLDKQTQEVLSSASRQLFEGVDYVGLGTCEFLLDTDGSLYFLEVNPRLQVEHTVTEEVSGVDLVGQQLLIASGRKLTPPPAIRGHSIEFRITSEDPAQDFAPSLGALSSITWPTGPGIRIDTGVEAGDEIAPDFDSMVAKLIVTGENRDHALKRATRALSEISIQGIATPLPAYQAILETDDFRTLSVWTRWLEEHFLTQFLETYSGEPASSGTAPPSNELTHFIIEIDGQRHDLAVPANLFAGTNVSTTPRPPQPLRSGRAASKAISEAGDEDTVTSPLQAIVVRLCVEAGQEVEADQLVVVLESMKMEKHLYAPRAGIVEEILVSAGENVTPNQALLRLAERNDQ</sequence>
<keyword evidence="3" id="KW-0436">Ligase</keyword>
<dbReference type="SUPFAM" id="SSF51246">
    <property type="entry name" value="Rudiment single hybrid motif"/>
    <property type="match status" value="1"/>
</dbReference>
<evidence type="ECO:0000259" key="9">
    <source>
        <dbReference type="PROSITE" id="PS50975"/>
    </source>
</evidence>
<dbReference type="PROSITE" id="PS50975">
    <property type="entry name" value="ATP_GRASP"/>
    <property type="match status" value="1"/>
</dbReference>
<dbReference type="EMBL" id="VULO01000010">
    <property type="protein sequence ID" value="MSS84919.1"/>
    <property type="molecule type" value="Genomic_DNA"/>
</dbReference>
<dbReference type="Pfam" id="PF00289">
    <property type="entry name" value="Biotin_carb_N"/>
    <property type="match status" value="1"/>
</dbReference>
<feature type="domain" description="Lipoyl-binding" evidence="8">
    <location>
        <begin position="509"/>
        <end position="584"/>
    </location>
</feature>
<dbReference type="SUPFAM" id="SSF52440">
    <property type="entry name" value="PreATP-grasp domain"/>
    <property type="match status" value="1"/>
</dbReference>
<keyword evidence="6" id="KW-0092">Biotin</keyword>
<feature type="domain" description="ATP-grasp" evidence="9">
    <location>
        <begin position="123"/>
        <end position="314"/>
    </location>
</feature>
<evidence type="ECO:0000256" key="6">
    <source>
        <dbReference type="ARBA" id="ARBA00023267"/>
    </source>
</evidence>
<evidence type="ECO:0000256" key="3">
    <source>
        <dbReference type="ARBA" id="ARBA00022598"/>
    </source>
</evidence>
<comment type="cofactor">
    <cofactor evidence="1">
        <name>biotin</name>
        <dbReference type="ChEBI" id="CHEBI:57586"/>
    </cofactor>
</comment>
<dbReference type="PANTHER" id="PTHR18866:SF33">
    <property type="entry name" value="METHYLCROTONOYL-COA CARBOXYLASE SUBUNIT ALPHA, MITOCHONDRIAL-RELATED"/>
    <property type="match status" value="1"/>
</dbReference>
<dbReference type="InterPro" id="IPR000089">
    <property type="entry name" value="Biotin_lipoyl"/>
</dbReference>